<dbReference type="GeneID" id="19113042"/>
<gene>
    <name evidence="1" type="ORF">BAUCODRAFT_367099</name>
</gene>
<evidence type="ECO:0000313" key="1">
    <source>
        <dbReference type="EMBL" id="EMD00165.1"/>
    </source>
</evidence>
<dbReference type="EMBL" id="KB445551">
    <property type="protein sequence ID" value="EMD00165.1"/>
    <property type="molecule type" value="Genomic_DNA"/>
</dbReference>
<evidence type="ECO:0000313" key="2">
    <source>
        <dbReference type="Proteomes" id="UP000011761"/>
    </source>
</evidence>
<reference evidence="1 2" key="1">
    <citation type="journal article" date="2012" name="PLoS Pathog.">
        <title>Diverse lifestyles and strategies of plant pathogenesis encoded in the genomes of eighteen Dothideomycetes fungi.</title>
        <authorList>
            <person name="Ohm R.A."/>
            <person name="Feau N."/>
            <person name="Henrissat B."/>
            <person name="Schoch C.L."/>
            <person name="Horwitz B.A."/>
            <person name="Barry K.W."/>
            <person name="Condon B.J."/>
            <person name="Copeland A.C."/>
            <person name="Dhillon B."/>
            <person name="Glaser F."/>
            <person name="Hesse C.N."/>
            <person name="Kosti I."/>
            <person name="LaButti K."/>
            <person name="Lindquist E.A."/>
            <person name="Lucas S."/>
            <person name="Salamov A.A."/>
            <person name="Bradshaw R.E."/>
            <person name="Ciuffetti L."/>
            <person name="Hamelin R.C."/>
            <person name="Kema G.H.J."/>
            <person name="Lawrence C."/>
            <person name="Scott J.A."/>
            <person name="Spatafora J.W."/>
            <person name="Turgeon B.G."/>
            <person name="de Wit P.J.G.M."/>
            <person name="Zhong S."/>
            <person name="Goodwin S.B."/>
            <person name="Grigoriev I.V."/>
        </authorList>
    </citation>
    <scope>NUCLEOTIDE SEQUENCE [LARGE SCALE GENOMIC DNA]</scope>
    <source>
        <strain evidence="1 2">UAMH 10762</strain>
    </source>
</reference>
<dbReference type="Proteomes" id="UP000011761">
    <property type="component" value="Unassembled WGS sequence"/>
</dbReference>
<organism evidence="1 2">
    <name type="scientific">Baudoinia panamericana (strain UAMH 10762)</name>
    <name type="common">Angels' share fungus</name>
    <name type="synonym">Baudoinia compniacensis (strain UAMH 10762)</name>
    <dbReference type="NCBI Taxonomy" id="717646"/>
    <lineage>
        <taxon>Eukaryota</taxon>
        <taxon>Fungi</taxon>
        <taxon>Dikarya</taxon>
        <taxon>Ascomycota</taxon>
        <taxon>Pezizomycotina</taxon>
        <taxon>Dothideomycetes</taxon>
        <taxon>Dothideomycetidae</taxon>
        <taxon>Mycosphaerellales</taxon>
        <taxon>Teratosphaeriaceae</taxon>
        <taxon>Baudoinia</taxon>
    </lineage>
</organism>
<protein>
    <submittedName>
        <fullName evidence="1">Uncharacterized protein</fullName>
    </submittedName>
</protein>
<dbReference type="AlphaFoldDB" id="M2NL11"/>
<dbReference type="KEGG" id="bcom:BAUCODRAFT_367099"/>
<sequence>MRSSQRDETLWSTQDRTWLYWQLRPDGMSGSRSNNSAGQCGREVCTAFDRRTAPNKSITSTDAHLNGAGKYRIAFRTTRFIFEGNQAAVFVAHATPAVRRTKLPALRREQHCCSNPHLVIMHRPFHEFTAPRPLFDSM</sequence>
<accession>M2NL11</accession>
<dbReference type="HOGENOM" id="CLU_1854882_0_0_1"/>
<proteinExistence type="predicted"/>
<dbReference type="RefSeq" id="XP_007672665.1">
    <property type="nucleotide sequence ID" value="XM_007674475.1"/>
</dbReference>
<keyword evidence="2" id="KW-1185">Reference proteome</keyword>
<name>M2NL11_BAUPA</name>